<protein>
    <submittedName>
        <fullName evidence="1">Uncharacterized protein</fullName>
    </submittedName>
</protein>
<dbReference type="Proteomes" id="UP000295345">
    <property type="component" value="Unassembled WGS sequence"/>
</dbReference>
<dbReference type="AlphaFoldDB" id="A0A4R4TDT3"/>
<proteinExistence type="predicted"/>
<accession>A0A4R4TDT3</accession>
<reference evidence="1 2" key="1">
    <citation type="submission" date="2019-03" db="EMBL/GenBank/DDBJ databases">
        <title>Draft genome sequences of novel Actinobacteria.</title>
        <authorList>
            <person name="Sahin N."/>
            <person name="Ay H."/>
            <person name="Saygin H."/>
        </authorList>
    </citation>
    <scope>NUCLEOTIDE SEQUENCE [LARGE SCALE GENOMIC DNA]</scope>
    <source>
        <strain evidence="1 2">DSM 41900</strain>
    </source>
</reference>
<evidence type="ECO:0000313" key="2">
    <source>
        <dbReference type="Proteomes" id="UP000295345"/>
    </source>
</evidence>
<dbReference type="OrthoDB" id="3579625at2"/>
<gene>
    <name evidence="1" type="ORF">E1283_12240</name>
</gene>
<sequence length="60" mass="6487">MQHIQVTTAPVELSHHTTSEGTVVWLRCGCGRLRMVFTPDSPADRPMTAGGRTLGCPYCG</sequence>
<evidence type="ECO:0000313" key="1">
    <source>
        <dbReference type="EMBL" id="TDC75500.1"/>
    </source>
</evidence>
<keyword evidence="2" id="KW-1185">Reference proteome</keyword>
<name>A0A4R4TDT3_9ACTN</name>
<comment type="caution">
    <text evidence="1">The sequence shown here is derived from an EMBL/GenBank/DDBJ whole genome shotgun (WGS) entry which is preliminary data.</text>
</comment>
<dbReference type="EMBL" id="SMKI01000104">
    <property type="protein sequence ID" value="TDC75500.1"/>
    <property type="molecule type" value="Genomic_DNA"/>
</dbReference>
<organism evidence="1 2">
    <name type="scientific">Streptomyces hainanensis</name>
    <dbReference type="NCBI Taxonomy" id="402648"/>
    <lineage>
        <taxon>Bacteria</taxon>
        <taxon>Bacillati</taxon>
        <taxon>Actinomycetota</taxon>
        <taxon>Actinomycetes</taxon>
        <taxon>Kitasatosporales</taxon>
        <taxon>Streptomycetaceae</taxon>
        <taxon>Streptomyces</taxon>
    </lineage>
</organism>